<dbReference type="PATRIC" id="fig|937777.3.peg.1507"/>
<dbReference type="STRING" id="937777.Deipe_1503"/>
<evidence type="ECO:0000313" key="2">
    <source>
        <dbReference type="Proteomes" id="UP000010467"/>
    </source>
</evidence>
<sequence length="40" mass="4610">MSRTDTPLQPGERVTVSLKRDEASFWYVVTVHDTEEWTAA</sequence>
<dbReference type="EMBL" id="CP003382">
    <property type="protein sequence ID" value="AFZ67044.1"/>
    <property type="molecule type" value="Genomic_DNA"/>
</dbReference>
<name>L0A0R1_DEIPD</name>
<organism evidence="1 2">
    <name type="scientific">Deinococcus peraridilitoris (strain DSM 19664 / LMG 22246 / CIP 109416 / KR-200)</name>
    <dbReference type="NCBI Taxonomy" id="937777"/>
    <lineage>
        <taxon>Bacteria</taxon>
        <taxon>Thermotogati</taxon>
        <taxon>Deinococcota</taxon>
        <taxon>Deinococci</taxon>
        <taxon>Deinococcales</taxon>
        <taxon>Deinococcaceae</taxon>
        <taxon>Deinococcus</taxon>
    </lineage>
</organism>
<proteinExistence type="predicted"/>
<evidence type="ECO:0000313" key="1">
    <source>
        <dbReference type="EMBL" id="AFZ67044.1"/>
    </source>
</evidence>
<dbReference type="KEGG" id="dpd:Deipe_1503"/>
<reference evidence="2" key="1">
    <citation type="submission" date="2012-03" db="EMBL/GenBank/DDBJ databases">
        <title>Complete sequence of chromosome of Deinococcus peraridilitoris DSM 19664.</title>
        <authorList>
            <person name="Lucas S."/>
            <person name="Copeland A."/>
            <person name="Lapidus A."/>
            <person name="Glavina del Rio T."/>
            <person name="Dalin E."/>
            <person name="Tice H."/>
            <person name="Bruce D."/>
            <person name="Goodwin L."/>
            <person name="Pitluck S."/>
            <person name="Peters L."/>
            <person name="Mikhailova N."/>
            <person name="Lu M."/>
            <person name="Kyrpides N."/>
            <person name="Mavromatis K."/>
            <person name="Ivanova N."/>
            <person name="Brettin T."/>
            <person name="Detter J.C."/>
            <person name="Han C."/>
            <person name="Larimer F."/>
            <person name="Land M."/>
            <person name="Hauser L."/>
            <person name="Markowitz V."/>
            <person name="Cheng J.-F."/>
            <person name="Hugenholtz P."/>
            <person name="Woyke T."/>
            <person name="Wu D."/>
            <person name="Pukall R."/>
            <person name="Steenblock K."/>
            <person name="Brambilla E."/>
            <person name="Klenk H.-P."/>
            <person name="Eisen J.A."/>
        </authorList>
    </citation>
    <scope>NUCLEOTIDE SEQUENCE [LARGE SCALE GENOMIC DNA]</scope>
    <source>
        <strain evidence="2">DSM 19664 / LMG 22246 / CIP 109416 / KR-200</strain>
    </source>
</reference>
<dbReference type="AlphaFoldDB" id="L0A0R1"/>
<protein>
    <submittedName>
        <fullName evidence="1">Uncharacterized protein</fullName>
    </submittedName>
</protein>
<dbReference type="Proteomes" id="UP000010467">
    <property type="component" value="Chromosome"/>
</dbReference>
<dbReference type="HOGENOM" id="CLU_3288401_0_0_0"/>
<gene>
    <name evidence="1" type="ordered locus">Deipe_1503</name>
</gene>
<keyword evidence="2" id="KW-1185">Reference proteome</keyword>
<accession>L0A0R1</accession>
<dbReference type="RefSeq" id="WP_015235352.1">
    <property type="nucleotide sequence ID" value="NC_019793.1"/>
</dbReference>